<feature type="domain" description="HIG1" evidence="5">
    <location>
        <begin position="1"/>
        <end position="76"/>
    </location>
</feature>
<protein>
    <submittedName>
        <fullName evidence="6">Twin transmembrane helix small protein</fullName>
    </submittedName>
</protein>
<sequence length="76" mass="8284">MSGNTFFFIVILAAMIATVVALVRGIIAFLRTTEADLKGGGVSQSGLQQNKMMRMRIAFQAIAIILVILLLIMSRK</sequence>
<keyword evidence="3 4" id="KW-0472">Membrane</keyword>
<keyword evidence="2 4" id="KW-1133">Transmembrane helix</keyword>
<name>A0A437M518_9SPHN</name>
<dbReference type="AlphaFoldDB" id="A0A437M518"/>
<proteinExistence type="predicted"/>
<accession>A0A437M518</accession>
<dbReference type="EMBL" id="SACN01000001">
    <property type="protein sequence ID" value="RVT92769.1"/>
    <property type="molecule type" value="Genomic_DNA"/>
</dbReference>
<dbReference type="PROSITE" id="PS51503">
    <property type="entry name" value="HIG1"/>
    <property type="match status" value="1"/>
</dbReference>
<keyword evidence="7" id="KW-1185">Reference proteome</keyword>
<keyword evidence="1 4" id="KW-0812">Transmembrane</keyword>
<organism evidence="6 7">
    <name type="scientific">Sphingomonas crocodyli</name>
    <dbReference type="NCBI Taxonomy" id="1979270"/>
    <lineage>
        <taxon>Bacteria</taxon>
        <taxon>Pseudomonadati</taxon>
        <taxon>Pseudomonadota</taxon>
        <taxon>Alphaproteobacteria</taxon>
        <taxon>Sphingomonadales</taxon>
        <taxon>Sphingomonadaceae</taxon>
        <taxon>Sphingomonas</taxon>
    </lineage>
</organism>
<evidence type="ECO:0000256" key="1">
    <source>
        <dbReference type="ARBA" id="ARBA00022692"/>
    </source>
</evidence>
<dbReference type="Pfam" id="PF04588">
    <property type="entry name" value="HIG_1_N"/>
    <property type="match status" value="1"/>
</dbReference>
<evidence type="ECO:0000256" key="4">
    <source>
        <dbReference type="SAM" id="Phobius"/>
    </source>
</evidence>
<comment type="caution">
    <text evidence="6">The sequence shown here is derived from an EMBL/GenBank/DDBJ whole genome shotgun (WGS) entry which is preliminary data.</text>
</comment>
<dbReference type="NCBIfam" id="NF033233">
    <property type="entry name" value="twin_helix"/>
    <property type="match status" value="1"/>
</dbReference>
<feature type="transmembrane region" description="Helical" evidence="4">
    <location>
        <begin position="6"/>
        <end position="30"/>
    </location>
</feature>
<dbReference type="InterPro" id="IPR007667">
    <property type="entry name" value="Hypoxia_induced_domain"/>
</dbReference>
<evidence type="ECO:0000313" key="7">
    <source>
        <dbReference type="Proteomes" id="UP000282971"/>
    </source>
</evidence>
<gene>
    <name evidence="6" type="ORF">EOD43_02275</name>
</gene>
<evidence type="ECO:0000313" key="6">
    <source>
        <dbReference type="EMBL" id="RVT92769.1"/>
    </source>
</evidence>
<dbReference type="RefSeq" id="WP_127740704.1">
    <property type="nucleotide sequence ID" value="NZ_SACN01000001.1"/>
</dbReference>
<dbReference type="OrthoDB" id="7392120at2"/>
<feature type="transmembrane region" description="Helical" evidence="4">
    <location>
        <begin position="57"/>
        <end position="74"/>
    </location>
</feature>
<evidence type="ECO:0000259" key="5">
    <source>
        <dbReference type="PROSITE" id="PS51503"/>
    </source>
</evidence>
<evidence type="ECO:0000256" key="3">
    <source>
        <dbReference type="ARBA" id="ARBA00023136"/>
    </source>
</evidence>
<evidence type="ECO:0000256" key="2">
    <source>
        <dbReference type="ARBA" id="ARBA00022989"/>
    </source>
</evidence>
<reference evidence="6 7" key="1">
    <citation type="submission" date="2019-01" db="EMBL/GenBank/DDBJ databases">
        <authorList>
            <person name="Chen W.-M."/>
        </authorList>
    </citation>
    <scope>NUCLEOTIDE SEQUENCE [LARGE SCALE GENOMIC DNA]</scope>
    <source>
        <strain evidence="6 7">CCP-7</strain>
    </source>
</reference>
<dbReference type="Proteomes" id="UP000282971">
    <property type="component" value="Unassembled WGS sequence"/>
</dbReference>